<dbReference type="Proteomes" id="UP000275846">
    <property type="component" value="Unassembled WGS sequence"/>
</dbReference>
<evidence type="ECO:0000313" key="3">
    <source>
        <dbReference type="Proteomes" id="UP000275846"/>
    </source>
</evidence>
<dbReference type="AlphaFoldDB" id="A0A183THT7"/>
<evidence type="ECO:0000313" key="2">
    <source>
        <dbReference type="EMBL" id="VDM02421.1"/>
    </source>
</evidence>
<dbReference type="STRING" id="70667.A0A183THT7"/>
<protein>
    <submittedName>
        <fullName evidence="4">GOLGA4</fullName>
    </submittedName>
</protein>
<keyword evidence="3" id="KW-1185">Reference proteome</keyword>
<evidence type="ECO:0000256" key="1">
    <source>
        <dbReference type="SAM" id="MobiDB-lite"/>
    </source>
</evidence>
<dbReference type="WBParaSite" id="SSLN_0001664301-mRNA-1">
    <property type="protein sequence ID" value="SSLN_0001664301-mRNA-1"/>
    <property type="gene ID" value="SSLN_0001664301"/>
</dbReference>
<dbReference type="OrthoDB" id="5839451at2759"/>
<accession>A0A183THT7</accession>
<organism evidence="4">
    <name type="scientific">Schistocephalus solidus</name>
    <name type="common">Tapeworm</name>
    <dbReference type="NCBI Taxonomy" id="70667"/>
    <lineage>
        <taxon>Eukaryota</taxon>
        <taxon>Metazoa</taxon>
        <taxon>Spiralia</taxon>
        <taxon>Lophotrochozoa</taxon>
        <taxon>Platyhelminthes</taxon>
        <taxon>Cestoda</taxon>
        <taxon>Eucestoda</taxon>
        <taxon>Diphyllobothriidea</taxon>
        <taxon>Diphyllobothriidae</taxon>
        <taxon>Schistocephalus</taxon>
    </lineage>
</organism>
<reference evidence="4" key="1">
    <citation type="submission" date="2016-06" db="UniProtKB">
        <authorList>
            <consortium name="WormBaseParasite"/>
        </authorList>
    </citation>
    <scope>IDENTIFICATION</scope>
</reference>
<reference evidence="2 3" key="2">
    <citation type="submission" date="2018-11" db="EMBL/GenBank/DDBJ databases">
        <authorList>
            <consortium name="Pathogen Informatics"/>
        </authorList>
    </citation>
    <scope>NUCLEOTIDE SEQUENCE [LARGE SCALE GENOMIC DNA]</scope>
    <source>
        <strain evidence="2 3">NST_G2</strain>
    </source>
</reference>
<gene>
    <name evidence="2" type="ORF">SSLN_LOCUS16035</name>
</gene>
<dbReference type="EMBL" id="UYSU01040591">
    <property type="protein sequence ID" value="VDM02421.1"/>
    <property type="molecule type" value="Genomic_DNA"/>
</dbReference>
<sequence>MAIMESSPVSASLESSRPAVLDANQPPAADKPSNAAAAANVTERKDDEESDEAETQTDYEESARQEAAIRSILDQQSIIQFRQYAQEQHPKEPEKQKELIAQMQEQYFQYYIENVQHSQGIHQQRQIEQVPEPIPLPLIPASLWTRKDIVEFKKEILSMQRECCIKVGSLASATVSS</sequence>
<feature type="compositionally biased region" description="Low complexity" evidence="1">
    <location>
        <begin position="1"/>
        <end position="16"/>
    </location>
</feature>
<name>A0A183THT7_SCHSO</name>
<evidence type="ECO:0000313" key="4">
    <source>
        <dbReference type="WBParaSite" id="SSLN_0001664301-mRNA-1"/>
    </source>
</evidence>
<feature type="region of interest" description="Disordered" evidence="1">
    <location>
        <begin position="1"/>
        <end position="65"/>
    </location>
</feature>
<feature type="compositionally biased region" description="Acidic residues" evidence="1">
    <location>
        <begin position="48"/>
        <end position="60"/>
    </location>
</feature>
<feature type="compositionally biased region" description="Low complexity" evidence="1">
    <location>
        <begin position="26"/>
        <end position="39"/>
    </location>
</feature>
<proteinExistence type="predicted"/>